<evidence type="ECO:0000256" key="1">
    <source>
        <dbReference type="SAM" id="SignalP"/>
    </source>
</evidence>
<dbReference type="Proteomes" id="UP001623349">
    <property type="component" value="Unassembled WGS sequence"/>
</dbReference>
<keyword evidence="3" id="KW-1185">Reference proteome</keyword>
<organism evidence="2 3">
    <name type="scientific">Apodemus speciosus</name>
    <name type="common">Large Japanese field mouse</name>
    <dbReference type="NCBI Taxonomy" id="105296"/>
    <lineage>
        <taxon>Eukaryota</taxon>
        <taxon>Metazoa</taxon>
        <taxon>Chordata</taxon>
        <taxon>Craniata</taxon>
        <taxon>Vertebrata</taxon>
        <taxon>Euteleostomi</taxon>
        <taxon>Mammalia</taxon>
        <taxon>Eutheria</taxon>
        <taxon>Euarchontoglires</taxon>
        <taxon>Glires</taxon>
        <taxon>Rodentia</taxon>
        <taxon>Myomorpha</taxon>
        <taxon>Muroidea</taxon>
        <taxon>Muridae</taxon>
        <taxon>Murinae</taxon>
        <taxon>Apodemus</taxon>
    </lineage>
</organism>
<evidence type="ECO:0000313" key="2">
    <source>
        <dbReference type="EMBL" id="GAB1302143.1"/>
    </source>
</evidence>
<protein>
    <recommendedName>
        <fullName evidence="4">Secreted protein</fullName>
    </recommendedName>
</protein>
<reference evidence="2 3" key="1">
    <citation type="submission" date="2024-08" db="EMBL/GenBank/DDBJ databases">
        <title>The draft genome of Apodemus speciosus.</title>
        <authorList>
            <person name="Nabeshima K."/>
            <person name="Suzuki S."/>
            <person name="Onuma M."/>
        </authorList>
    </citation>
    <scope>NUCLEOTIDE SEQUENCE [LARGE SCALE GENOMIC DNA]</scope>
    <source>
        <strain evidence="2">IB14-021</strain>
    </source>
</reference>
<sequence>MGVPSLLRMWLISKPFTLCSPTCSVLHTAHFACSQGFPGGESGIIRRVLNRSAILVGSEIPYLAEQRKHARKINSIFIQVQAKTRSEEKDELHMTGN</sequence>
<proteinExistence type="predicted"/>
<feature type="signal peptide" evidence="1">
    <location>
        <begin position="1"/>
        <end position="19"/>
    </location>
</feature>
<name>A0ABQ0FSC2_APOSI</name>
<gene>
    <name evidence="2" type="ORF">APTSU1_001738100</name>
</gene>
<accession>A0ABQ0FSC2</accession>
<dbReference type="EMBL" id="BAAFST010000019">
    <property type="protein sequence ID" value="GAB1302143.1"/>
    <property type="molecule type" value="Genomic_DNA"/>
</dbReference>
<evidence type="ECO:0008006" key="4">
    <source>
        <dbReference type="Google" id="ProtNLM"/>
    </source>
</evidence>
<comment type="caution">
    <text evidence="2">The sequence shown here is derived from an EMBL/GenBank/DDBJ whole genome shotgun (WGS) entry which is preliminary data.</text>
</comment>
<evidence type="ECO:0000313" key="3">
    <source>
        <dbReference type="Proteomes" id="UP001623349"/>
    </source>
</evidence>
<keyword evidence="1" id="KW-0732">Signal</keyword>
<feature type="chain" id="PRO_5047478012" description="Secreted protein" evidence="1">
    <location>
        <begin position="20"/>
        <end position="97"/>
    </location>
</feature>